<evidence type="ECO:0000259" key="3">
    <source>
        <dbReference type="PROSITE" id="PS50110"/>
    </source>
</evidence>
<reference evidence="4" key="1">
    <citation type="submission" date="2020-10" db="EMBL/GenBank/DDBJ databases">
        <authorList>
            <person name="Castelo-Branco R."/>
            <person name="Eusebio N."/>
            <person name="Adriana R."/>
            <person name="Vieira A."/>
            <person name="Brugerolle De Fraissinette N."/>
            <person name="Rezende De Castro R."/>
            <person name="Schneider M.P."/>
            <person name="Vasconcelos V."/>
            <person name="Leao P.N."/>
        </authorList>
    </citation>
    <scope>NUCLEOTIDE SEQUENCE</scope>
    <source>
        <strain evidence="4">LEGE 06105</strain>
    </source>
</reference>
<dbReference type="EMBL" id="JADEWL010000068">
    <property type="protein sequence ID" value="MBE9214681.1"/>
    <property type="molecule type" value="Genomic_DNA"/>
</dbReference>
<comment type="caution">
    <text evidence="4">The sequence shown here is derived from an EMBL/GenBank/DDBJ whole genome shotgun (WGS) entry which is preliminary data.</text>
</comment>
<accession>A0A8J7K1I4</accession>
<sequence length="130" mass="15247">MKNILVIEDDINFRHLLCQFLRNNNFQVIEANNIFMGSHLANEQYPDLIVYSLEIVEEIGYQKFQKIHGDSTIFEMPLIFLTKHTDISYSFKKNNQIGAGILLQKTVGFNRILKIIQTELNKKIPDFYVH</sequence>
<dbReference type="Proteomes" id="UP000620559">
    <property type="component" value="Unassembled WGS sequence"/>
</dbReference>
<name>A0A8J7K1I4_9CYAN</name>
<comment type="caution">
    <text evidence="2">Lacks conserved residue(s) required for the propagation of feature annotation.</text>
</comment>
<dbReference type="SUPFAM" id="SSF52172">
    <property type="entry name" value="CheY-like"/>
    <property type="match status" value="1"/>
</dbReference>
<dbReference type="PANTHER" id="PTHR44591">
    <property type="entry name" value="STRESS RESPONSE REGULATOR PROTEIN 1"/>
    <property type="match status" value="1"/>
</dbReference>
<dbReference type="PANTHER" id="PTHR44591:SF23">
    <property type="entry name" value="CHEY SUBFAMILY"/>
    <property type="match status" value="1"/>
</dbReference>
<dbReference type="Gene3D" id="3.40.50.2300">
    <property type="match status" value="1"/>
</dbReference>
<feature type="domain" description="Response regulatory" evidence="3">
    <location>
        <begin position="3"/>
        <end position="120"/>
    </location>
</feature>
<dbReference type="GO" id="GO:0000160">
    <property type="term" value="P:phosphorelay signal transduction system"/>
    <property type="evidence" value="ECO:0007669"/>
    <property type="project" value="InterPro"/>
</dbReference>
<organism evidence="4 5">
    <name type="scientific">Plectonema cf. radiosum LEGE 06105</name>
    <dbReference type="NCBI Taxonomy" id="945769"/>
    <lineage>
        <taxon>Bacteria</taxon>
        <taxon>Bacillati</taxon>
        <taxon>Cyanobacteriota</taxon>
        <taxon>Cyanophyceae</taxon>
        <taxon>Oscillatoriophycideae</taxon>
        <taxon>Oscillatoriales</taxon>
        <taxon>Microcoleaceae</taxon>
        <taxon>Plectonema</taxon>
    </lineage>
</organism>
<evidence type="ECO:0000313" key="5">
    <source>
        <dbReference type="Proteomes" id="UP000620559"/>
    </source>
</evidence>
<evidence type="ECO:0000313" key="4">
    <source>
        <dbReference type="EMBL" id="MBE9214681.1"/>
    </source>
</evidence>
<proteinExistence type="predicted"/>
<keyword evidence="5" id="KW-1185">Reference proteome</keyword>
<dbReference type="SMART" id="SM00448">
    <property type="entry name" value="REC"/>
    <property type="match status" value="1"/>
</dbReference>
<dbReference type="InterPro" id="IPR050595">
    <property type="entry name" value="Bact_response_regulator"/>
</dbReference>
<evidence type="ECO:0000256" key="1">
    <source>
        <dbReference type="ARBA" id="ARBA00022553"/>
    </source>
</evidence>
<dbReference type="InterPro" id="IPR001789">
    <property type="entry name" value="Sig_transdc_resp-reg_receiver"/>
</dbReference>
<dbReference type="InterPro" id="IPR011006">
    <property type="entry name" value="CheY-like_superfamily"/>
</dbReference>
<dbReference type="PROSITE" id="PS50110">
    <property type="entry name" value="RESPONSE_REGULATORY"/>
    <property type="match status" value="1"/>
</dbReference>
<evidence type="ECO:0000256" key="2">
    <source>
        <dbReference type="PROSITE-ProRule" id="PRU00169"/>
    </source>
</evidence>
<gene>
    <name evidence="4" type="ORF">IQ247_18750</name>
</gene>
<dbReference type="AlphaFoldDB" id="A0A8J7K1I4"/>
<dbReference type="RefSeq" id="WP_193922634.1">
    <property type="nucleotide sequence ID" value="NZ_JADEWL010000068.1"/>
</dbReference>
<dbReference type="Pfam" id="PF00072">
    <property type="entry name" value="Response_reg"/>
    <property type="match status" value="1"/>
</dbReference>
<keyword evidence="1" id="KW-0597">Phosphoprotein</keyword>
<protein>
    <submittedName>
        <fullName evidence="4">Response regulator</fullName>
    </submittedName>
</protein>